<protein>
    <submittedName>
        <fullName evidence="2 3">Uncharacterized protein</fullName>
    </submittedName>
</protein>
<reference evidence="3" key="2">
    <citation type="submission" date="2019-07" db="EMBL/GenBank/DDBJ databases">
        <authorList>
            <person name="Seetharam A."/>
            <person name="Woodhouse M."/>
            <person name="Cannon E."/>
        </authorList>
    </citation>
    <scope>NUCLEOTIDE SEQUENCE [LARGE SCALE GENOMIC DNA]</scope>
    <source>
        <strain evidence="3">cv. B73</strain>
    </source>
</reference>
<dbReference type="ExpressionAtlas" id="A0A1D6JNB9">
    <property type="expression patterns" value="baseline"/>
</dbReference>
<feature type="compositionally biased region" description="Pro residues" evidence="1">
    <location>
        <begin position="102"/>
        <end position="119"/>
    </location>
</feature>
<dbReference type="IntAct" id="A0A1D6JNB9">
    <property type="interactions" value="2"/>
</dbReference>
<feature type="region of interest" description="Disordered" evidence="1">
    <location>
        <begin position="71"/>
        <end position="129"/>
    </location>
</feature>
<reference evidence="3" key="3">
    <citation type="submission" date="2021-05" db="UniProtKB">
        <authorList>
            <consortium name="EnsemblPlants"/>
        </authorList>
    </citation>
    <scope>IDENTIFICATION</scope>
    <source>
        <strain evidence="3">cv. B73</strain>
    </source>
</reference>
<feature type="compositionally biased region" description="Polar residues" evidence="1">
    <location>
        <begin position="79"/>
        <end position="90"/>
    </location>
</feature>
<dbReference type="Gramene" id="Zm00001eb003390_T001">
    <property type="protein sequence ID" value="Zm00001eb003390_P001"/>
    <property type="gene ID" value="Zm00001eb003390"/>
</dbReference>
<dbReference type="PaxDb" id="4577-AC190799.2_FGP010"/>
<keyword evidence="4" id="KW-1185">Reference proteome</keyword>
<evidence type="ECO:0000313" key="3">
    <source>
        <dbReference type="EnsemblPlants" id="Zm00001eb003390_P001"/>
    </source>
</evidence>
<organism evidence="3 4">
    <name type="scientific">Zea mays</name>
    <name type="common">Maize</name>
    <dbReference type="NCBI Taxonomy" id="4577"/>
    <lineage>
        <taxon>Eukaryota</taxon>
        <taxon>Viridiplantae</taxon>
        <taxon>Streptophyta</taxon>
        <taxon>Embryophyta</taxon>
        <taxon>Tracheophyta</taxon>
        <taxon>Spermatophyta</taxon>
        <taxon>Magnoliopsida</taxon>
        <taxon>Liliopsida</taxon>
        <taxon>Poales</taxon>
        <taxon>Poaceae</taxon>
        <taxon>PACMAD clade</taxon>
        <taxon>Panicoideae</taxon>
        <taxon>Andropogonodae</taxon>
        <taxon>Andropogoneae</taxon>
        <taxon>Tripsacinae</taxon>
        <taxon>Zea</taxon>
    </lineage>
</organism>
<evidence type="ECO:0000313" key="2">
    <source>
        <dbReference type="EMBL" id="ONL93534.1"/>
    </source>
</evidence>
<evidence type="ECO:0000313" key="4">
    <source>
        <dbReference type="Proteomes" id="UP000007305"/>
    </source>
</evidence>
<reference evidence="2 4" key="1">
    <citation type="submission" date="2015-12" db="EMBL/GenBank/DDBJ databases">
        <title>Update maize B73 reference genome by single molecule sequencing technologies.</title>
        <authorList>
            <consortium name="Maize Genome Sequencing Project"/>
            <person name="Ware D."/>
        </authorList>
    </citation>
    <scope>NUCLEOTIDE SEQUENCE [LARGE SCALE GENOMIC DNA]</scope>
    <source>
        <strain evidence="4">cv. B73</strain>
        <tissue evidence="2">Seedling</tissue>
    </source>
</reference>
<dbReference type="EnsemblPlants" id="Zm00001eb003390_T001">
    <property type="protein sequence ID" value="Zm00001eb003390_P001"/>
    <property type="gene ID" value="Zm00001eb003390"/>
</dbReference>
<dbReference type="AlphaFoldDB" id="A0A1D6JNB9"/>
<gene>
    <name evidence="2" type="ORF">ZEAMMB73_Zm00001d027615</name>
</gene>
<dbReference type="EMBL" id="CM007647">
    <property type="protein sequence ID" value="ONL93534.1"/>
    <property type="molecule type" value="Genomic_DNA"/>
</dbReference>
<dbReference type="Proteomes" id="UP000007305">
    <property type="component" value="Chromosome 1"/>
</dbReference>
<proteinExistence type="predicted"/>
<sequence>MVPNFSSYYHSYIISNAAYAHDWRLPEQDDGIRLCIGLPAPAAAHHVVDVDTNHYSSNTIVGAAFQTSSDPAATYDLGESTQRRSGTPRATASACGSAPSTAPGPPRSPTTKPPTPCAAPPRCSTSPSSAWRSRCARWDWGSAALGLGLGGGAVEDSPVLALKRRHCIRKRLRTNKSKAATADKEGCHVEAEAREQVAVTARHGQGKRKDKVTAGVLELKDLGPEYLEELLAQSDQCNEEFH</sequence>
<evidence type="ECO:0000256" key="1">
    <source>
        <dbReference type="SAM" id="MobiDB-lite"/>
    </source>
</evidence>
<name>A0A1D6JNB9_MAIZE</name>
<accession>A0A1D6JNB9</accession>